<reference evidence="3" key="1">
    <citation type="submission" date="2022-11" db="UniProtKB">
        <authorList>
            <consortium name="WormBaseParasite"/>
        </authorList>
    </citation>
    <scope>IDENTIFICATION</scope>
</reference>
<feature type="compositionally biased region" description="Pro residues" evidence="1">
    <location>
        <begin position="154"/>
        <end position="164"/>
    </location>
</feature>
<dbReference type="AlphaFoldDB" id="A0A914DNF7"/>
<feature type="compositionally biased region" description="Low complexity" evidence="1">
    <location>
        <begin position="165"/>
        <end position="176"/>
    </location>
</feature>
<protein>
    <submittedName>
        <fullName evidence="3">Uncharacterized protein</fullName>
    </submittedName>
</protein>
<sequence>MNQNNLHFQVPPSLMASTGVSAQQQSLASGFPVINGNPTNCSTATSMNNVAQMANISALLNLDQNSLLAMLGIDAPVSTAAQHAQTSHVGNQGASHAIRISNQPAAPIRMPPHTAHNQNPQMPQIHPSTGLLPSSLSTVYGPAHLFNPVHHPARPPVTQPPTQPQPSTFSQNSQQQLQGYKPPAMAMLPQVQHQFAVQQPAQQWLPRTMLAQQPNVSTAAPQNPTVSISNLAQNQASNDLYLYYAVQEMMEKQKQQQEQQQRQQLEVFQRIAAQEAAVLQAQAQVKAQAQSVSKPSVMGIAQTTTEALIALTRGSPQTIPSIPTTVQAYSQQPNDIVNPRKRIYEIVEKQHDLASSPSKIPKLNMVSPNLATVPTTFPIREKRVLSQEEDEVIIVDDIEAMPKLTPETDVKEKPDEESTCPLNDQIQTHMLRIEAMERDKCKTSENGIQPDLGLLFATIPGHIVYKMLDDILNTTLV</sequence>
<dbReference type="WBParaSite" id="ACRNAN_scaffold3179.g25144.t1">
    <property type="protein sequence ID" value="ACRNAN_scaffold3179.g25144.t1"/>
    <property type="gene ID" value="ACRNAN_scaffold3179.g25144"/>
</dbReference>
<feature type="region of interest" description="Disordered" evidence="1">
    <location>
        <begin position="145"/>
        <end position="178"/>
    </location>
</feature>
<dbReference type="Proteomes" id="UP000887540">
    <property type="component" value="Unplaced"/>
</dbReference>
<proteinExistence type="predicted"/>
<accession>A0A914DNF7</accession>
<evidence type="ECO:0000313" key="3">
    <source>
        <dbReference type="WBParaSite" id="ACRNAN_scaffold3179.g25144.t1"/>
    </source>
</evidence>
<keyword evidence="2" id="KW-1185">Reference proteome</keyword>
<evidence type="ECO:0000256" key="1">
    <source>
        <dbReference type="SAM" id="MobiDB-lite"/>
    </source>
</evidence>
<evidence type="ECO:0000313" key="2">
    <source>
        <dbReference type="Proteomes" id="UP000887540"/>
    </source>
</evidence>
<organism evidence="2 3">
    <name type="scientific">Acrobeloides nanus</name>
    <dbReference type="NCBI Taxonomy" id="290746"/>
    <lineage>
        <taxon>Eukaryota</taxon>
        <taxon>Metazoa</taxon>
        <taxon>Ecdysozoa</taxon>
        <taxon>Nematoda</taxon>
        <taxon>Chromadorea</taxon>
        <taxon>Rhabditida</taxon>
        <taxon>Tylenchina</taxon>
        <taxon>Cephalobomorpha</taxon>
        <taxon>Cephaloboidea</taxon>
        <taxon>Cephalobidae</taxon>
        <taxon>Acrobeloides</taxon>
    </lineage>
</organism>
<name>A0A914DNF7_9BILA</name>